<feature type="domain" description="Proteasome component Ecm29 N-terminal" evidence="6">
    <location>
        <begin position="9"/>
        <end position="522"/>
    </location>
</feature>
<evidence type="ECO:0000256" key="4">
    <source>
        <dbReference type="ARBA" id="ARBA00022942"/>
    </source>
</evidence>
<reference evidence="8" key="1">
    <citation type="submission" date="2021-06" db="EMBL/GenBank/DDBJ databases">
        <authorList>
            <person name="Kallberg Y."/>
            <person name="Tangrot J."/>
            <person name="Rosling A."/>
        </authorList>
    </citation>
    <scope>NUCLEOTIDE SEQUENCE</scope>
    <source>
        <strain evidence="8">FL966</strain>
    </source>
</reference>
<evidence type="ECO:0000313" key="8">
    <source>
        <dbReference type="EMBL" id="CAG8560112.1"/>
    </source>
</evidence>
<keyword evidence="4" id="KW-0647">Proteasome</keyword>
<dbReference type="InterPro" id="IPR016024">
    <property type="entry name" value="ARM-type_fold"/>
</dbReference>
<evidence type="ECO:0000256" key="3">
    <source>
        <dbReference type="ARBA" id="ARBA00022737"/>
    </source>
</evidence>
<gene>
    <name evidence="8" type="ORF">CPELLU_LOCUS5158</name>
</gene>
<dbReference type="GO" id="GO:0036503">
    <property type="term" value="P:ERAD pathway"/>
    <property type="evidence" value="ECO:0007669"/>
    <property type="project" value="TreeGrafter"/>
</dbReference>
<keyword evidence="9" id="KW-1185">Reference proteome</keyword>
<comment type="caution">
    <text evidence="8">The sequence shown here is derived from an EMBL/GenBank/DDBJ whole genome shotgun (WGS) entry which is preliminary data.</text>
</comment>
<dbReference type="InterPro" id="IPR024372">
    <property type="entry name" value="Ecm29_N"/>
</dbReference>
<evidence type="ECO:0000313" key="9">
    <source>
        <dbReference type="Proteomes" id="UP000789759"/>
    </source>
</evidence>
<keyword evidence="3" id="KW-0677">Repeat</keyword>
<evidence type="ECO:0000259" key="7">
    <source>
        <dbReference type="Pfam" id="PF24492"/>
    </source>
</evidence>
<dbReference type="SUPFAM" id="SSF48371">
    <property type="entry name" value="ARM repeat"/>
    <property type="match status" value="3"/>
</dbReference>
<protein>
    <submittedName>
        <fullName evidence="8">13547_t:CDS:1</fullName>
    </submittedName>
</protein>
<dbReference type="Pfam" id="PF23731">
    <property type="entry name" value="ARM_ECM29_C"/>
    <property type="match status" value="1"/>
</dbReference>
<dbReference type="GO" id="GO:0060090">
    <property type="term" value="F:molecular adaptor activity"/>
    <property type="evidence" value="ECO:0007669"/>
    <property type="project" value="InterPro"/>
</dbReference>
<proteinExistence type="predicted"/>
<dbReference type="Gene3D" id="1.25.10.10">
    <property type="entry name" value="Leucine-rich Repeat Variant"/>
    <property type="match status" value="4"/>
</dbReference>
<evidence type="ECO:0000256" key="2">
    <source>
        <dbReference type="ARBA" id="ARBA00022490"/>
    </source>
</evidence>
<evidence type="ECO:0000259" key="6">
    <source>
        <dbReference type="Pfam" id="PF13001"/>
    </source>
</evidence>
<feature type="compositionally biased region" description="Polar residues" evidence="5">
    <location>
        <begin position="189"/>
        <end position="209"/>
    </location>
</feature>
<dbReference type="Pfam" id="PF24492">
    <property type="entry name" value="HEAT_ECM29"/>
    <property type="match status" value="1"/>
</dbReference>
<accession>A0A9N9BDK8</accession>
<keyword evidence="2" id="KW-0963">Cytoplasm</keyword>
<comment type="subcellular location">
    <subcellularLocation>
        <location evidence="1">Cytoplasm</location>
    </subcellularLocation>
</comment>
<name>A0A9N9BDK8_9GLOM</name>
<dbReference type="InterPro" id="IPR055443">
    <property type="entry name" value="HEAT_ECM29"/>
</dbReference>
<dbReference type="GO" id="GO:0005634">
    <property type="term" value="C:nucleus"/>
    <property type="evidence" value="ECO:0007669"/>
    <property type="project" value="TreeGrafter"/>
</dbReference>
<dbReference type="OrthoDB" id="16066at2759"/>
<sequence length="1718" mass="192511">MAEEEIGLLEKVELRLALAETDAQLEKLLNAFLSPILLKLASPHEVVRTKVMGILTHINKRTRSKNDIKLPLNPLIDLVCSDKVTQSAFVKNFAIIYLEMAYFRLTEEDQITHLPNLINNIASKPPALKQPLFHIILTILQKFEPKPADSPSSLDPFNFAENLNDAKFLLASFLDLILYIVPQQPKLRLQQSTGGDSNSGQQEGSQNLAQLPPPGMSIKALKFVTNDGKIQWTERMSDLKLIKMGILRFINSPVILPDSLPEEIHLAKFLILLAASCDSFNEIVDGGEDGIKKMKRPDMENIGVVKRLYFLYQGTVNQGTAVSTQQETLQQPASPALKLKIMGYICRSKLATNTFPSMLQVAFDCLYGPTTNSKLQNQGMLFVQWIARMAETALLKQIAQVLLSGLLKIINEDNENIKGDKETLIGFSYISISLLAKRVPDIFRQDFSILNMLFSALSAKSNNLRVSVQEALSNMVEAYQNIDQWADMNTINMIENILEENVNKVRDDASADEKLEIREMALRGLAFPDPRAPKLYPNEPDKEIKTPSFFEVVNLIDAKSTQRNQHLLDVLQTSQSTGQIYILGYRSDVYINILRFLRHLMIVNADPTALIDDLSDELDGEINTSELESDPVRISSIQELIKELITVGRDQSKQTKVEYHDGSILALGYIIGQIISEDLDSTKSSSVINASKALGEICRYTSLLFENYKGKRKGDDSSSYDDQLTKILEKLITLAKTTKDVKTQETAVTALGHIALGNSEYTEKVLSLFYDLTSTLNKQVEVHFTVGEAITYITTGWESLALNQYLDIADASPPSISIDNSIINGVLNKIFSDLLPSGKVAVKKAVCVWMLCLVKFCSKHEIIKTALPKIHSAFSMLLADRDEFTQEVASKGIGLVYELGDENMRKQLVDSLVDMLSEGKRQKETINADTQLFDSNTLGQTPDGSAISTYQSILSLASDMNQPELVYKFMQLASYNAMWQSRKGAAFGFSFIIAQAEKELEPYLKDLIPRLYRFQYDPNPRVNEAMSSIWKALVKEPKKAVEEYFSVIVKDLLKGLGDRFWRTRESSANALADLLQGQSIQALEPYLQDLWTMCFRVLDDIKESVRVAAFKTCRALTKVTVKYCDPDNVSINDGQKIMNIIMPFLLTKGLLSDSEDVRKFSLRTILKICKSARTLLKSHITDIVGTLLEGLSSMEPQVMNYLSFHVEKYDVTQEQLENSRLSAAKMSPMMEGIESCIEYIDESVMENLTPRLLQLVRKGVGLPTKAGCARFLVSLCLKKASILKPHADTVIKALSGAILDTSPAVRKSYAVAVGYVAHLSSDNTLIRLIGHLKKVYCENNEQEIRSISGITVLEISRHASDELKRIYVEILPLAYYGLHDSDTGIKNVWNEVWDENTAGSTSAIKLYLKELIDLLSTLLESPSWQTKRQAALTIADVAKIIEKSLLPYMTQVIPLLMNGLSGRTWVGKEALVEALVTASISCKEYFNDDNTRVQLNDISKILVRESKKTNKQYKRHCIDNLGRFVDSYIDILDIYTDVKEFLIELATSDQDPNEMDEDDANQQPLFLLVKASAMKCLGLVWPRKMEIQALHSKELGLVFATSLESSKNIWNVRLGVLASLDKYIDKLDLKKNDKTLVLDEETLLSIFSGLKNGLQDAKYVAVRTASLESFKKVIEKVKDTHLSLPAVRNQCLDIINIVASDPVPGISELAKDIRRTLY</sequence>
<dbReference type="GO" id="GO:0000502">
    <property type="term" value="C:proteasome complex"/>
    <property type="evidence" value="ECO:0007669"/>
    <property type="project" value="UniProtKB-KW"/>
</dbReference>
<organism evidence="8 9">
    <name type="scientific">Cetraspora pellucida</name>
    <dbReference type="NCBI Taxonomy" id="1433469"/>
    <lineage>
        <taxon>Eukaryota</taxon>
        <taxon>Fungi</taxon>
        <taxon>Fungi incertae sedis</taxon>
        <taxon>Mucoromycota</taxon>
        <taxon>Glomeromycotina</taxon>
        <taxon>Glomeromycetes</taxon>
        <taxon>Diversisporales</taxon>
        <taxon>Gigasporaceae</taxon>
        <taxon>Cetraspora</taxon>
    </lineage>
</organism>
<feature type="region of interest" description="Disordered" evidence="5">
    <location>
        <begin position="189"/>
        <end position="212"/>
    </location>
</feature>
<dbReference type="InterPro" id="IPR011989">
    <property type="entry name" value="ARM-like"/>
</dbReference>
<evidence type="ECO:0000256" key="5">
    <source>
        <dbReference type="SAM" id="MobiDB-lite"/>
    </source>
</evidence>
<dbReference type="Proteomes" id="UP000789759">
    <property type="component" value="Unassembled WGS sequence"/>
</dbReference>
<evidence type="ECO:0000256" key="1">
    <source>
        <dbReference type="ARBA" id="ARBA00004496"/>
    </source>
</evidence>
<dbReference type="EMBL" id="CAJVQA010002891">
    <property type="protein sequence ID" value="CAG8560112.1"/>
    <property type="molecule type" value="Genomic_DNA"/>
</dbReference>
<feature type="domain" description="Proteasome adapter and scaffold protein ECM29 HEAT-repeat" evidence="7">
    <location>
        <begin position="1176"/>
        <end position="1336"/>
    </location>
</feature>
<dbReference type="GO" id="GO:0043248">
    <property type="term" value="P:proteasome assembly"/>
    <property type="evidence" value="ECO:0007669"/>
    <property type="project" value="InterPro"/>
</dbReference>
<dbReference type="PANTHER" id="PTHR23346:SF19">
    <property type="entry name" value="PROTEASOME ADAPTER AND SCAFFOLD PROTEIN ECM29"/>
    <property type="match status" value="1"/>
</dbReference>
<dbReference type="PANTHER" id="PTHR23346">
    <property type="entry name" value="TRANSLATIONAL ACTIVATOR GCN1-RELATED"/>
    <property type="match status" value="1"/>
</dbReference>
<dbReference type="Pfam" id="PF13001">
    <property type="entry name" value="ECM29_N"/>
    <property type="match status" value="1"/>
</dbReference>
<dbReference type="GO" id="GO:0005737">
    <property type="term" value="C:cytoplasm"/>
    <property type="evidence" value="ECO:0007669"/>
    <property type="project" value="UniProtKB-SubCell"/>
</dbReference>